<keyword evidence="1" id="KW-0677">Repeat</keyword>
<dbReference type="GO" id="GO:0001228">
    <property type="term" value="F:DNA-binding transcription activator activity, RNA polymerase II-specific"/>
    <property type="evidence" value="ECO:0007669"/>
    <property type="project" value="UniProtKB-ARBA"/>
</dbReference>
<evidence type="ECO:0000256" key="2">
    <source>
        <dbReference type="ARBA" id="ARBA00023043"/>
    </source>
</evidence>
<feature type="compositionally biased region" description="Low complexity" evidence="5">
    <location>
        <begin position="153"/>
        <end position="162"/>
    </location>
</feature>
<evidence type="ECO:0000259" key="6">
    <source>
        <dbReference type="PROSITE" id="PS51299"/>
    </source>
</evidence>
<dbReference type="InterPro" id="IPR051642">
    <property type="entry name" value="SWI6-like"/>
</dbReference>
<evidence type="ECO:0000313" key="7">
    <source>
        <dbReference type="EMBL" id="TIA86266.1"/>
    </source>
</evidence>
<dbReference type="PROSITE" id="PS50088">
    <property type="entry name" value="ANK_REPEAT"/>
    <property type="match status" value="2"/>
</dbReference>
<proteinExistence type="predicted"/>
<keyword evidence="4" id="KW-0175">Coiled coil</keyword>
<comment type="caution">
    <text evidence="7">The sequence shown here is derived from an EMBL/GenBank/DDBJ whole genome shotgun (WGS) entry which is preliminary data.</text>
</comment>
<dbReference type="PROSITE" id="PS51299">
    <property type="entry name" value="HTH_APSES"/>
    <property type="match status" value="1"/>
</dbReference>
<dbReference type="PRINTS" id="PR01415">
    <property type="entry name" value="ANKYRIN"/>
</dbReference>
<feature type="coiled-coil region" evidence="4">
    <location>
        <begin position="471"/>
        <end position="592"/>
    </location>
</feature>
<feature type="compositionally biased region" description="Pro residues" evidence="5">
    <location>
        <begin position="658"/>
        <end position="668"/>
    </location>
</feature>
<dbReference type="Pfam" id="PF00023">
    <property type="entry name" value="Ank"/>
    <property type="match status" value="1"/>
</dbReference>
<dbReference type="GO" id="GO:0003677">
    <property type="term" value="F:DNA binding"/>
    <property type="evidence" value="ECO:0007669"/>
    <property type="project" value="InterPro"/>
</dbReference>
<dbReference type="PANTHER" id="PTHR43828:SF15">
    <property type="entry name" value="TRANSCRIPTION FACTOR MBP1"/>
    <property type="match status" value="1"/>
</dbReference>
<dbReference type="SMART" id="SM00248">
    <property type="entry name" value="ANK"/>
    <property type="match status" value="2"/>
</dbReference>
<feature type="compositionally biased region" description="Polar residues" evidence="5">
    <location>
        <begin position="134"/>
        <end position="148"/>
    </location>
</feature>
<dbReference type="GO" id="GO:0033309">
    <property type="term" value="C:SBF transcription complex"/>
    <property type="evidence" value="ECO:0007669"/>
    <property type="project" value="TreeGrafter"/>
</dbReference>
<reference evidence="7 8" key="1">
    <citation type="submission" date="2019-03" db="EMBL/GenBank/DDBJ databases">
        <title>Sequencing 23 genomes of Wallemia ichthyophaga.</title>
        <authorList>
            <person name="Gostincar C."/>
        </authorList>
    </citation>
    <scope>NUCLEOTIDE SEQUENCE [LARGE SCALE GENOMIC DNA]</scope>
    <source>
        <strain evidence="7 8">EXF-5753</strain>
    </source>
</reference>
<feature type="repeat" description="ANK" evidence="3">
    <location>
        <begin position="379"/>
        <end position="411"/>
    </location>
</feature>
<dbReference type="Pfam" id="PF12796">
    <property type="entry name" value="Ank_2"/>
    <property type="match status" value="1"/>
</dbReference>
<dbReference type="Pfam" id="PF04383">
    <property type="entry name" value="KilA-N"/>
    <property type="match status" value="1"/>
</dbReference>
<dbReference type="InterPro" id="IPR036770">
    <property type="entry name" value="Ankyrin_rpt-contain_sf"/>
</dbReference>
<feature type="repeat" description="ANK" evidence="3">
    <location>
        <begin position="260"/>
        <end position="292"/>
    </location>
</feature>
<feature type="domain" description="HTH APSES-type" evidence="6">
    <location>
        <begin position="6"/>
        <end position="114"/>
    </location>
</feature>
<dbReference type="Gene3D" id="3.10.260.10">
    <property type="entry name" value="Transcription regulator HTH, APSES-type DNA-binding domain"/>
    <property type="match status" value="1"/>
</dbReference>
<feature type="compositionally biased region" description="Low complexity" evidence="5">
    <location>
        <begin position="644"/>
        <end position="657"/>
    </location>
</feature>
<accession>A0A4T0FHU9</accession>
<dbReference type="SMART" id="SM01252">
    <property type="entry name" value="KilA-N"/>
    <property type="match status" value="1"/>
</dbReference>
<feature type="region of interest" description="Disordered" evidence="5">
    <location>
        <begin position="643"/>
        <end position="708"/>
    </location>
</feature>
<dbReference type="Gene3D" id="1.25.40.20">
    <property type="entry name" value="Ankyrin repeat-containing domain"/>
    <property type="match status" value="1"/>
</dbReference>
<dbReference type="FunFam" id="3.10.260.10:FF:000001">
    <property type="entry name" value="APSES transcription factor (MbpA)"/>
    <property type="match status" value="1"/>
</dbReference>
<dbReference type="GO" id="GO:0030907">
    <property type="term" value="C:MBF transcription complex"/>
    <property type="evidence" value="ECO:0007669"/>
    <property type="project" value="TreeGrafter"/>
</dbReference>
<evidence type="ECO:0000256" key="5">
    <source>
        <dbReference type="SAM" id="MobiDB-lite"/>
    </source>
</evidence>
<dbReference type="InterPro" id="IPR018004">
    <property type="entry name" value="KilA/APSES_HTH"/>
</dbReference>
<dbReference type="InterPro" id="IPR036887">
    <property type="entry name" value="HTH_APSES_sf"/>
</dbReference>
<dbReference type="PROSITE" id="PS50297">
    <property type="entry name" value="ANK_REP_REGION"/>
    <property type="match status" value="2"/>
</dbReference>
<keyword evidence="2 3" id="KW-0040">ANK repeat</keyword>
<feature type="compositionally biased region" description="Low complexity" evidence="5">
    <location>
        <begin position="171"/>
        <end position="188"/>
    </location>
</feature>
<name>A0A4T0FHU9_9BASI</name>
<dbReference type="InterPro" id="IPR002110">
    <property type="entry name" value="Ankyrin_rpt"/>
</dbReference>
<organism evidence="7 8">
    <name type="scientific">Wallemia hederae</name>
    <dbReference type="NCBI Taxonomy" id="1540922"/>
    <lineage>
        <taxon>Eukaryota</taxon>
        <taxon>Fungi</taxon>
        <taxon>Dikarya</taxon>
        <taxon>Basidiomycota</taxon>
        <taxon>Wallemiomycotina</taxon>
        <taxon>Wallemiomycetes</taxon>
        <taxon>Wallemiales</taxon>
        <taxon>Wallemiaceae</taxon>
        <taxon>Wallemia</taxon>
    </lineage>
</organism>
<sequence length="708" mass="78665">MSAPPIYKACYSGVPVYEFNCKNVAVMKRRSDSWMNATQILKVANFDKPQRTRILEREVQKGTHEKVQGGYGKYQGTWIPMARSVELARQYRIELLLDPIIKYEPGSQSPPLAPKHATASGARARKANAPAAQTLPSTSKVYHPLSSTKHPAKLAAATNAKAEISDGEDASIPSSPSFKSNSSRTPSPIRLNSRKRKFDGNLQGESLHAGYQMSPSVAMDGSGSYEDIILDYFISESTQIPGLLIQPPADFNPNMSIDDEGHTAMHWACAMGKVRVVKLLLSAGADIFRVNHSEQTALMRSVMFSNNYDIRKFPQLYELLHRSTLNLDKHDRTVLHHIVDLALTKSKTHAARYYMECVLSKLANYPDELADVINFQDDEGESALTLAARARSKRLVKLLLEHGADSKLPNKDGKTAEDYILEDERFRQSPILNSNHLRLHPPDTSIYAPPAHLFNSETSQTIANTTMTNVADLLESLAQSYDKEITQKERDYQQAQVILRNIKTDIVEAKHNIEKMTIDSSEFEQLKGKLRDLEVKLEDHSMEVYKKGWAEYNKSMDVSTINAPSDNVQEECATLRNKIKELQEKRITSIQELIRRQKEVGTGKKMSEYRKLISVGCGIPATEIDTVLEMLLESLETENANKKAALGATAPSTTAPSALPPQVPPPPAQAASQPPLQAVAQEAQPRDTPPLASPTKMSLLPPAQVNHQ</sequence>
<dbReference type="SUPFAM" id="SSF54616">
    <property type="entry name" value="DNA-binding domain of Mlu1-box binding protein MBP1"/>
    <property type="match status" value="1"/>
</dbReference>
<protein>
    <recommendedName>
        <fullName evidence="6">HTH APSES-type domain-containing protein</fullName>
    </recommendedName>
</protein>
<keyword evidence="8" id="KW-1185">Reference proteome</keyword>
<feature type="compositionally biased region" description="Low complexity" evidence="5">
    <location>
        <begin position="117"/>
        <end position="132"/>
    </location>
</feature>
<evidence type="ECO:0000256" key="4">
    <source>
        <dbReference type="SAM" id="Coils"/>
    </source>
</evidence>
<dbReference type="OrthoDB" id="6718656at2759"/>
<dbReference type="AlphaFoldDB" id="A0A4T0FHU9"/>
<evidence type="ECO:0000313" key="8">
    <source>
        <dbReference type="Proteomes" id="UP000310189"/>
    </source>
</evidence>
<gene>
    <name evidence="7" type="ORF">E3P99_03741</name>
</gene>
<evidence type="ECO:0000256" key="3">
    <source>
        <dbReference type="PROSITE-ProRule" id="PRU00023"/>
    </source>
</evidence>
<dbReference type="InterPro" id="IPR003163">
    <property type="entry name" value="Tscrpt_reg_HTH_APSES-type"/>
</dbReference>
<dbReference type="EMBL" id="SPNW01000085">
    <property type="protein sequence ID" value="TIA86266.1"/>
    <property type="molecule type" value="Genomic_DNA"/>
</dbReference>
<dbReference type="SUPFAM" id="SSF48403">
    <property type="entry name" value="Ankyrin repeat"/>
    <property type="match status" value="1"/>
</dbReference>
<evidence type="ECO:0000256" key="1">
    <source>
        <dbReference type="ARBA" id="ARBA00022737"/>
    </source>
</evidence>
<dbReference type="PANTHER" id="PTHR43828">
    <property type="entry name" value="ASPARAGINASE"/>
    <property type="match status" value="1"/>
</dbReference>
<dbReference type="Proteomes" id="UP000310189">
    <property type="component" value="Unassembled WGS sequence"/>
</dbReference>
<feature type="compositionally biased region" description="Low complexity" evidence="5">
    <location>
        <begin position="669"/>
        <end position="681"/>
    </location>
</feature>
<feature type="region of interest" description="Disordered" evidence="5">
    <location>
        <begin position="106"/>
        <end position="192"/>
    </location>
</feature>